<organism evidence="4 5">
    <name type="scientific">Sediminitomix flava</name>
    <dbReference type="NCBI Taxonomy" id="379075"/>
    <lineage>
        <taxon>Bacteria</taxon>
        <taxon>Pseudomonadati</taxon>
        <taxon>Bacteroidota</taxon>
        <taxon>Cytophagia</taxon>
        <taxon>Cytophagales</taxon>
        <taxon>Flammeovirgaceae</taxon>
        <taxon>Sediminitomix</taxon>
    </lineage>
</organism>
<dbReference type="EMBL" id="QGDO01000003">
    <property type="protein sequence ID" value="PWJ42228.1"/>
    <property type="molecule type" value="Genomic_DNA"/>
</dbReference>
<sequence length="1484" mass="173504">MTPVDINEVKEVFDKKKDLYKDNYHEMLGDYNRENETIGGYNGRQILELIQNCDDEEAKRVHIKLDKVNQTISIRNDGTAFSLKGYRSLSISNLSSKLSKKRYIGNKGLGFRSIINWSEYIKIISNDFEVMFSDKARKATFESLFDVVLQKEIREEHGVKDDVYPIPFLSSPTLTASPQGPSFSTTIEVKYKVEYYNDIVSQIKALQPNILLFLRHIESIEFETEEGLQDLQSNKTEHPDYSEQVFSPKELIVVNGEEWEVFSDEQEIELEENDKVEKSFYELKVAVKKGLSDRDSYLHTFFPTQVKLGFPYLVHATLDLDQNRNYLNKTEKNKIVLSHLVKLQTQVAKYFSAKEVDWTPYELLAVEGDENDKLKILGFYDSLKKALRTEAVYPCVDGNYRKCDEVRKISEDFSDLVIENGGAKCFPLLLKSGYGSLPKNTEYIPNLEYPNLIQNVNQFSETISDIATRVEFIGILHSEFPYKKFNFLVDDNNVLIDSSVEVFTPASQGIKIPSYCNISFINTRLYYSLLSKLKLNNTQDKSREFQRSIKNHSNISSYEPTPLNNKIISSTNTYLNEIDSKDGKIEVIREMLSSIYHNYKLRRNQEVELERVNIPLLDSDLAIFKASELYFSDEFLVGQIADDVFSNTQHKDRRRLASLKDLGLENENLEELEKFFKWLGVNEYVIYQHIANYGTYVSAYKSFIKKDRSIRDVDNWIFFRMENILDKMEYPQFILWFFKEELLRNVYNNTSGYVCTNREYNRSIYHHSSISYLKFIANKLILKFDHYLLDDTLKWLGKLNGLDVEYEHELFKKYNISKSQIDYILSNLGAKDEFEDLPIGYVTECIEKVSKKFPQGKNAQTIYKKAVGHFEKNNLPLTKDVLLFADNGENKPTLKAQSEIYFSDKVKIPNKLKSKYPFFHYPLRAGGAKAIQFFKIKDASTLSFDITEHTVSKELTDDFTTLLNKLKPYLLVYRIDHITKSSQQKEEASALNKVNIHLCSKLSYKIKDEAYTLSEYEFIPQEDNNYFIRINGDETLKELRKNQAFLDAFADIICHAFDFKKSRNDFRNCLKDDLDSIKHTVNYQYGEESVQEALKFLNRKDYDVDFWIALTQIADLPIDGIESIEKFIHDKENELGISLKHLSLDEQNCIKYSEALNLLFNSLGLSFDKINQERIKVDFIDEHKKELKSFFEKQESFVRDNIWKFLEERAEEQKDFLDLHHKYSKFESFIDQKSGEVRFVSAIDVKEVLDLYLKEQFPDIVFEEQDIDLEQIRKNNESGFTASECYRLNQSKELRSLIYFSIQLEGIKEVLRELEKENKTVESTVEEASEENVEIVENIDYSIREKKEITKRTSSGPYVPSNSPNSDRIKKQIGDNSEDKVYKKLVEMYGKENVFHISKMNEGAHYDIRYTLPDSDINIYVEVKTLTGGEFYLTEHEKLFGEKHRDNYELWLVEGTKLYPIKDFFKKNHTLTPVNYKVSINIKH</sequence>
<comment type="caution">
    <text evidence="4">The sequence shown here is derived from an EMBL/GenBank/DDBJ whole genome shotgun (WGS) entry which is preliminary data.</text>
</comment>
<name>A0A315ZBR7_SEDFL</name>
<evidence type="ECO:0000259" key="3">
    <source>
        <dbReference type="Pfam" id="PF13020"/>
    </source>
</evidence>
<feature type="region of interest" description="Disordered" evidence="2">
    <location>
        <begin position="1352"/>
        <end position="1371"/>
    </location>
</feature>
<dbReference type="InterPro" id="IPR024975">
    <property type="entry name" value="NOV_C"/>
</dbReference>
<dbReference type="InterPro" id="IPR052957">
    <property type="entry name" value="Auxin_embryo_med"/>
</dbReference>
<evidence type="ECO:0000256" key="1">
    <source>
        <dbReference type="SAM" id="Coils"/>
    </source>
</evidence>
<feature type="domain" description="Protein NO VEIN C-terminal" evidence="3">
    <location>
        <begin position="1378"/>
        <end position="1455"/>
    </location>
</feature>
<proteinExistence type="predicted"/>
<dbReference type="NCBIfam" id="NF047352">
    <property type="entry name" value="P_loop_sacsin"/>
    <property type="match status" value="1"/>
</dbReference>
<dbReference type="Gene3D" id="3.30.565.10">
    <property type="entry name" value="Histidine kinase-like ATPase, C-terminal domain"/>
    <property type="match status" value="1"/>
</dbReference>
<dbReference type="Pfam" id="PF13020">
    <property type="entry name" value="NOV_C"/>
    <property type="match status" value="1"/>
</dbReference>
<gene>
    <name evidence="4" type="ORF">BC781_103480</name>
</gene>
<feature type="coiled-coil region" evidence="1">
    <location>
        <begin position="1304"/>
        <end position="1338"/>
    </location>
</feature>
<dbReference type="SUPFAM" id="SSF55874">
    <property type="entry name" value="ATPase domain of HSP90 chaperone/DNA topoisomerase II/histidine kinase"/>
    <property type="match status" value="1"/>
</dbReference>
<dbReference type="Proteomes" id="UP000245535">
    <property type="component" value="Unassembled WGS sequence"/>
</dbReference>
<evidence type="ECO:0000256" key="2">
    <source>
        <dbReference type="SAM" id="MobiDB-lite"/>
    </source>
</evidence>
<keyword evidence="1" id="KW-0175">Coiled coil</keyword>
<dbReference type="PANTHER" id="PTHR32387:SF0">
    <property type="entry name" value="PROTEIN NO VEIN"/>
    <property type="match status" value="1"/>
</dbReference>
<keyword evidence="5" id="KW-1185">Reference proteome</keyword>
<dbReference type="OrthoDB" id="1062081at2"/>
<accession>A0A315ZBR7</accession>
<evidence type="ECO:0000313" key="5">
    <source>
        <dbReference type="Proteomes" id="UP000245535"/>
    </source>
</evidence>
<protein>
    <submittedName>
        <fullName evidence="4">Uncharacterized protein DUF3883</fullName>
    </submittedName>
</protein>
<dbReference type="InterPro" id="IPR036890">
    <property type="entry name" value="HATPase_C_sf"/>
</dbReference>
<reference evidence="4 5" key="1">
    <citation type="submission" date="2018-03" db="EMBL/GenBank/DDBJ databases">
        <title>Genomic Encyclopedia of Archaeal and Bacterial Type Strains, Phase II (KMG-II): from individual species to whole genera.</title>
        <authorList>
            <person name="Goeker M."/>
        </authorList>
    </citation>
    <scope>NUCLEOTIDE SEQUENCE [LARGE SCALE GENOMIC DNA]</scope>
    <source>
        <strain evidence="4 5">DSM 28229</strain>
    </source>
</reference>
<dbReference type="RefSeq" id="WP_109618998.1">
    <property type="nucleotide sequence ID" value="NZ_QGDO01000003.1"/>
</dbReference>
<feature type="compositionally biased region" description="Polar residues" evidence="2">
    <location>
        <begin position="1352"/>
        <end position="1366"/>
    </location>
</feature>
<dbReference type="PANTHER" id="PTHR32387">
    <property type="entry name" value="WU:FJ29H11"/>
    <property type="match status" value="1"/>
</dbReference>
<evidence type="ECO:0000313" key="4">
    <source>
        <dbReference type="EMBL" id="PWJ42228.1"/>
    </source>
</evidence>